<organism evidence="1 2">
    <name type="scientific">Zalophus californianus</name>
    <name type="common">California sealion</name>
    <dbReference type="NCBI Taxonomy" id="9704"/>
    <lineage>
        <taxon>Eukaryota</taxon>
        <taxon>Metazoa</taxon>
        <taxon>Chordata</taxon>
        <taxon>Craniata</taxon>
        <taxon>Vertebrata</taxon>
        <taxon>Euteleostomi</taxon>
        <taxon>Mammalia</taxon>
        <taxon>Eutheria</taxon>
        <taxon>Laurasiatheria</taxon>
        <taxon>Carnivora</taxon>
        <taxon>Caniformia</taxon>
        <taxon>Pinnipedia</taxon>
        <taxon>Otariidae</taxon>
        <taxon>Zalophus</taxon>
    </lineage>
</organism>
<dbReference type="InterPro" id="IPR029251">
    <property type="entry name" value="Faap100"/>
</dbReference>
<dbReference type="Proteomes" id="UP000515165">
    <property type="component" value="Chromosome 16"/>
</dbReference>
<proteinExistence type="predicted"/>
<sequence length="813" mass="86208">MAGLEPRVEYLESFRCPLGGLAAGKPRVLCHGAEIFVSTGSEFVYVYDQEGRLLTAVYRFPGQVWHLELWAPRRLLYVLCAQKGIYCLSLDQASRSVNQGDGDDRGSEDGEPPCAAVPVHPDACLLPDDTLCTFTVVDDMLVTLAQGPARWKVQLSDCPCPGEDARPRGQIGEVELSTSSPLAGAPGEPTAPHILPVLCCVCPPGSRALQGRTRGSRGCLLEQALFGLLFGVDASLLESPVILCGLPDGQLCCVVLKTLVTSRLSPGDPKALVKILHHLEEPVVFIGALKTESLAEDAEDTHPDCLVALGHDGRILAIKASWDEAGTLVPELREYQLPGPVLCAACGGSGRVYHSTPSELCVVDLARGRASGRGPGGLPSLLCPAGLGICSVVTLSVSCEVPEGGARLLALSARGRLMTCSLDLSSEMPCPTRAAVADTGQKIKELLSGIGTVSERVSSLKKAVDQRNKALTCLNEAMNVSCVLLASREGPRPISCTTTTAWSRLQPQDVLTATCRLENNSGLSLDRGWALCVQVLTSTPASDTDVAGSATTYTIPVDRLGPGDRREDGICLPLSKHTVDMLQCLRFPGLATPHTQPSGLLGPVSDSVDTFLGSLGPRSEPAGPASLRAKFLPPSVATIKVSAELLRAALGDSHTAGTSLGCATLQWLLAENTALDVVRSRRLSSVQGVAPDGTDLHLTIREVAVTHLCTAGPMQTVEIQVESSSLASLCSAHHAVIGRLQRMVVEQAAQSSSPPDLRVQYLRQIHINHETLLREVQALRDRLCTEDEASSCGTAERLLQVYAQLRSPSLLLL</sequence>
<evidence type="ECO:0000313" key="2">
    <source>
        <dbReference type="RefSeq" id="XP_027423530.1"/>
    </source>
</evidence>
<dbReference type="GeneID" id="113907940"/>
<dbReference type="GO" id="GO:0005654">
    <property type="term" value="C:nucleoplasm"/>
    <property type="evidence" value="ECO:0007669"/>
    <property type="project" value="TreeGrafter"/>
</dbReference>
<dbReference type="RefSeq" id="XP_027423530.1">
    <property type="nucleotide sequence ID" value="XM_027567729.2"/>
</dbReference>
<evidence type="ECO:0000313" key="1">
    <source>
        <dbReference type="Proteomes" id="UP000515165"/>
    </source>
</evidence>
<dbReference type="CTD" id="80233"/>
<reference evidence="2" key="1">
    <citation type="submission" date="2025-08" db="UniProtKB">
        <authorList>
            <consortium name="RefSeq"/>
        </authorList>
    </citation>
    <scope>IDENTIFICATION</scope>
    <source>
        <tissue evidence="2">Blood</tissue>
    </source>
</reference>
<dbReference type="AlphaFoldDB" id="A0A6J2AVB3"/>
<name>A0A6J2AVB3_ZALCA</name>
<dbReference type="Pfam" id="PF15146">
    <property type="entry name" value="FANCAA"/>
    <property type="match status" value="1"/>
</dbReference>
<dbReference type="PANTHER" id="PTHR14890">
    <property type="entry name" value="FANCONI ANEMIA CORE COMPLEX-ASSOCIATED PROTEIN 100"/>
    <property type="match status" value="1"/>
</dbReference>
<dbReference type="GO" id="GO:0036297">
    <property type="term" value="P:interstrand cross-link repair"/>
    <property type="evidence" value="ECO:0007669"/>
    <property type="project" value="InterPro"/>
</dbReference>
<dbReference type="PANTHER" id="PTHR14890:SF1">
    <property type="entry name" value="FANCONI ANEMIA CORE COMPLEX-ASSOCIATED PROTEIN 100"/>
    <property type="match status" value="1"/>
</dbReference>
<gene>
    <name evidence="2" type="primary">FAAP100</name>
</gene>
<keyword evidence="1" id="KW-1185">Reference proteome</keyword>
<protein>
    <submittedName>
        <fullName evidence="2">Fanconi anemia core complex-associated protein 100 isoform X3</fullName>
    </submittedName>
</protein>
<accession>A0A6J2AVB3</accession>
<dbReference type="GO" id="GO:0043240">
    <property type="term" value="C:Fanconi anaemia nuclear complex"/>
    <property type="evidence" value="ECO:0007669"/>
    <property type="project" value="InterPro"/>
</dbReference>